<dbReference type="Gene3D" id="3.30.750.24">
    <property type="entry name" value="STAS domain"/>
    <property type="match status" value="1"/>
</dbReference>
<dbReference type="GO" id="GO:0043856">
    <property type="term" value="F:anti-sigma factor antagonist activity"/>
    <property type="evidence" value="ECO:0007669"/>
    <property type="project" value="InterPro"/>
</dbReference>
<dbReference type="SUPFAM" id="SSF52091">
    <property type="entry name" value="SpoIIaa-like"/>
    <property type="match status" value="1"/>
</dbReference>
<feature type="domain" description="STAS" evidence="3">
    <location>
        <begin position="1"/>
        <end position="100"/>
    </location>
</feature>
<evidence type="ECO:0000259" key="3">
    <source>
        <dbReference type="PROSITE" id="PS50801"/>
    </source>
</evidence>
<dbReference type="AlphaFoldDB" id="W0FR97"/>
<dbReference type="PANTHER" id="PTHR33495:SF2">
    <property type="entry name" value="ANTI-SIGMA FACTOR ANTAGONIST TM_1081-RELATED"/>
    <property type="match status" value="1"/>
</dbReference>
<sequence length="100" mass="10725">MDITTNLDGNTGTIAVKGKLTVATSPELEDAVRQLGTDVVNFDIDLTELEYISSAGLRVLVSTQKLAMQRGGSIRLLHPTAEVTEVFEMTGLSEVMTIVS</sequence>
<dbReference type="InterPro" id="IPR002645">
    <property type="entry name" value="STAS_dom"/>
</dbReference>
<evidence type="ECO:0000256" key="1">
    <source>
        <dbReference type="ARBA" id="ARBA00009013"/>
    </source>
</evidence>
<evidence type="ECO:0000256" key="2">
    <source>
        <dbReference type="RuleBase" id="RU003749"/>
    </source>
</evidence>
<name>W0FR97_9BACT</name>
<evidence type="ECO:0000313" key="4">
    <source>
        <dbReference type="EMBL" id="AHF26029.1"/>
    </source>
</evidence>
<dbReference type="PROSITE" id="PS50801">
    <property type="entry name" value="STAS"/>
    <property type="match status" value="1"/>
</dbReference>
<dbReference type="PANTHER" id="PTHR33495">
    <property type="entry name" value="ANTI-SIGMA FACTOR ANTAGONIST TM_1081-RELATED-RELATED"/>
    <property type="match status" value="1"/>
</dbReference>
<dbReference type="CDD" id="cd07043">
    <property type="entry name" value="STAS_anti-anti-sigma_factors"/>
    <property type="match status" value="1"/>
</dbReference>
<dbReference type="Pfam" id="PF13466">
    <property type="entry name" value="STAS_2"/>
    <property type="match status" value="1"/>
</dbReference>
<dbReference type="NCBIfam" id="TIGR00377">
    <property type="entry name" value="ant_ant_sig"/>
    <property type="match status" value="1"/>
</dbReference>
<dbReference type="EMBL" id="KC246863">
    <property type="protein sequence ID" value="AHF26029.1"/>
    <property type="molecule type" value="Genomic_DNA"/>
</dbReference>
<proteinExistence type="inferred from homology"/>
<reference evidence="4" key="1">
    <citation type="journal article" date="2013" name="PLoS ONE">
        <title>Metagenomic insights into the carbohydrate-active enzymes carried by the microorganisms adhering to solid digesta in the rumen of cows.</title>
        <authorList>
            <person name="Wang L."/>
            <person name="Hatem A."/>
            <person name="Catalyurek U.V."/>
            <person name="Morrison M."/>
            <person name="Yu Z."/>
        </authorList>
    </citation>
    <scope>NUCLEOTIDE SEQUENCE</scope>
</reference>
<dbReference type="InterPro" id="IPR058548">
    <property type="entry name" value="MlaB-like_STAS"/>
</dbReference>
<accession>W0FR97</accession>
<organism evidence="4">
    <name type="scientific">uncultured bacterium Contigcl_1738</name>
    <dbReference type="NCBI Taxonomy" id="1393655"/>
    <lineage>
        <taxon>Bacteria</taxon>
        <taxon>environmental samples</taxon>
    </lineage>
</organism>
<dbReference type="InterPro" id="IPR003658">
    <property type="entry name" value="Anti-sigma_ant"/>
</dbReference>
<comment type="similarity">
    <text evidence="1 2">Belongs to the anti-sigma-factor antagonist family.</text>
</comment>
<dbReference type="InterPro" id="IPR036513">
    <property type="entry name" value="STAS_dom_sf"/>
</dbReference>
<protein>
    <recommendedName>
        <fullName evidence="2">Anti-sigma factor antagonist</fullName>
    </recommendedName>
</protein>